<dbReference type="GO" id="GO:0016020">
    <property type="term" value="C:membrane"/>
    <property type="evidence" value="ECO:0007669"/>
    <property type="project" value="TreeGrafter"/>
</dbReference>
<evidence type="ECO:0000313" key="11">
    <source>
        <dbReference type="Proteomes" id="UP000240883"/>
    </source>
</evidence>
<dbReference type="InterPro" id="IPR016035">
    <property type="entry name" value="Acyl_Trfase/lysoPLipase"/>
</dbReference>
<dbReference type="OrthoDB" id="194358at2759"/>
<keyword evidence="1" id="KW-0479">Metal-binding</keyword>
<dbReference type="STRING" id="1448308.A0A2T2N4Z1"/>
<dbReference type="GO" id="GO:0016042">
    <property type="term" value="P:lipid catabolic process"/>
    <property type="evidence" value="ECO:0007669"/>
    <property type="project" value="UniProtKB-UniRule"/>
</dbReference>
<protein>
    <submittedName>
        <fullName evidence="10">FabD/lysophospholipase-like protein</fullName>
    </submittedName>
</protein>
<feature type="domain" description="PNPLA" evidence="9">
    <location>
        <begin position="460"/>
        <end position="662"/>
    </location>
</feature>
<dbReference type="CDD" id="cd16449">
    <property type="entry name" value="RING-HC"/>
    <property type="match status" value="1"/>
</dbReference>
<evidence type="ECO:0000256" key="1">
    <source>
        <dbReference type="ARBA" id="ARBA00022723"/>
    </source>
</evidence>
<evidence type="ECO:0000256" key="4">
    <source>
        <dbReference type="ARBA" id="ARBA00022833"/>
    </source>
</evidence>
<dbReference type="Pfam" id="PF01734">
    <property type="entry name" value="Patatin"/>
    <property type="match status" value="1"/>
</dbReference>
<keyword evidence="5 7" id="KW-0442">Lipid degradation</keyword>
<feature type="region of interest" description="Disordered" evidence="8">
    <location>
        <begin position="910"/>
        <end position="933"/>
    </location>
</feature>
<keyword evidence="11" id="KW-1185">Reference proteome</keyword>
<dbReference type="GO" id="GO:0047499">
    <property type="term" value="F:calcium-independent phospholipase A2 activity"/>
    <property type="evidence" value="ECO:0007669"/>
    <property type="project" value="TreeGrafter"/>
</dbReference>
<keyword evidence="4" id="KW-0862">Zinc</keyword>
<dbReference type="PANTHER" id="PTHR24185">
    <property type="entry name" value="CALCIUM-INDEPENDENT PHOSPHOLIPASE A2-GAMMA"/>
    <property type="match status" value="1"/>
</dbReference>
<feature type="active site" description="Proton acceptor" evidence="7">
    <location>
        <position position="649"/>
    </location>
</feature>
<organism evidence="10 11">
    <name type="scientific">Corynespora cassiicola Philippines</name>
    <dbReference type="NCBI Taxonomy" id="1448308"/>
    <lineage>
        <taxon>Eukaryota</taxon>
        <taxon>Fungi</taxon>
        <taxon>Dikarya</taxon>
        <taxon>Ascomycota</taxon>
        <taxon>Pezizomycotina</taxon>
        <taxon>Dothideomycetes</taxon>
        <taxon>Pleosporomycetidae</taxon>
        <taxon>Pleosporales</taxon>
        <taxon>Corynesporascaceae</taxon>
        <taxon>Corynespora</taxon>
    </lineage>
</organism>
<evidence type="ECO:0000256" key="6">
    <source>
        <dbReference type="ARBA" id="ARBA00023098"/>
    </source>
</evidence>
<evidence type="ECO:0000256" key="2">
    <source>
        <dbReference type="ARBA" id="ARBA00022771"/>
    </source>
</evidence>
<dbReference type="SUPFAM" id="SSF52151">
    <property type="entry name" value="FabD/lysophospholipase-like"/>
    <property type="match status" value="1"/>
</dbReference>
<sequence length="933" mass="104767">MDAYPWITLTSSPGGGMVLTQNSHLVNDRADAKNIRPSFITIVGRKLKTTLLEQVSGVTSIPVHQQVYLRSLSKQRSGNAPLIVIDCGVSRGHQPVDNFPGNSNTWKIPAQKNATAALVEKIFSPFTSVVVYFVSDLGGLKHAAEWLAHQAISPPASDLPISPRVLLVMDTTSESFDETVAASRVSAQILLAMQKMKHYSNQVQAQNDIDRHFRDITVLGLKSSMDTPTLGRIFKKRLLYLSDLSMRDRSAAAVQFSFFHFQALSKKAIGHFSQGVEKVNFAHISRPCGFSTKLLSHCLKDFLNQLPSQSWLWHVSAPLFASAFLLSCYPPGAHMSEYTADRSIQRKFMTAVRAEFNRLYTENQPALLLASNTHQKTLQGLHPHLTRFKSHRTCFCCFMRMPEKVLVCGHALCDPCIKIFGRRSCSEKNTFELSQCLLCGVSYSNSVFRFVPPTAGIRVLTLDGGGVRGVIPLKFLENIEITLRKFRCPVRDYFDFVCGTSTGGLITIGMFLLQWDMSESLQRFEEVAKKTFTKRKDGGTLLSKAVELLISYIEDGQYSLSAIQEAFRVTFDSEIKMFNPLRNDTKVAVTTTTADGSLPRLFTNYNGGKRPPELGYDVIRAERPRDDVSVSEAACCTSAAPWFFKPRDDGGLHHNNPADIAKWETSFLWPSKDPVDFFLSLGTGTASTVRLPSRTMERFYKRLYNSWMRSLDGEEAWKKFRNTIPAKQRDRFCRLNLELKGAEPRLDDVSSIPSLKSQATEAICSTENDIRTIIDNMKATIFYFELDSLPTYANGQYQATGFIFCRLDLPSEGRRHLYLQLVETSSWFIVQGQPFACVESIPQSLPPFKRRVRFAVDAPNDIVSISIRGITSASKLISGFPTTVQGLIDHQKLDSPFGTIDHIRTEKPLPSIPSKRVSARPDRGNRKHHRMWV</sequence>
<dbReference type="GO" id="GO:0046486">
    <property type="term" value="P:glycerolipid metabolic process"/>
    <property type="evidence" value="ECO:0007669"/>
    <property type="project" value="UniProtKB-ARBA"/>
</dbReference>
<dbReference type="GO" id="GO:0019369">
    <property type="term" value="P:arachidonate metabolic process"/>
    <property type="evidence" value="ECO:0007669"/>
    <property type="project" value="TreeGrafter"/>
</dbReference>
<evidence type="ECO:0000256" key="7">
    <source>
        <dbReference type="PROSITE-ProRule" id="PRU01161"/>
    </source>
</evidence>
<evidence type="ECO:0000256" key="5">
    <source>
        <dbReference type="ARBA" id="ARBA00022963"/>
    </source>
</evidence>
<gene>
    <name evidence="10" type="ORF">BS50DRAFT_604509</name>
</gene>
<dbReference type="PROSITE" id="PS00518">
    <property type="entry name" value="ZF_RING_1"/>
    <property type="match status" value="1"/>
</dbReference>
<dbReference type="CDD" id="cd07199">
    <property type="entry name" value="Pat17_PNPLA8_PNPLA9_like"/>
    <property type="match status" value="1"/>
</dbReference>
<keyword evidence="6 7" id="KW-0443">Lipid metabolism</keyword>
<feature type="short sequence motif" description="GXSXG" evidence="7">
    <location>
        <begin position="499"/>
        <end position="503"/>
    </location>
</feature>
<evidence type="ECO:0000313" key="10">
    <source>
        <dbReference type="EMBL" id="PSN60484.1"/>
    </source>
</evidence>
<proteinExistence type="predicted"/>
<feature type="short sequence motif" description="DGA/G" evidence="7">
    <location>
        <begin position="649"/>
        <end position="651"/>
    </location>
</feature>
<dbReference type="EMBL" id="KZ678148">
    <property type="protein sequence ID" value="PSN60484.1"/>
    <property type="molecule type" value="Genomic_DNA"/>
</dbReference>
<evidence type="ECO:0000256" key="3">
    <source>
        <dbReference type="ARBA" id="ARBA00022801"/>
    </source>
</evidence>
<keyword evidence="2" id="KW-0863">Zinc-finger</keyword>
<dbReference type="Gene3D" id="3.40.1090.10">
    <property type="entry name" value="Cytosolic phospholipase A2 catalytic domain"/>
    <property type="match status" value="1"/>
</dbReference>
<name>A0A2T2N4Z1_CORCC</name>
<dbReference type="Proteomes" id="UP000240883">
    <property type="component" value="Unassembled WGS sequence"/>
</dbReference>
<dbReference type="InterPro" id="IPR002641">
    <property type="entry name" value="PNPLA_dom"/>
</dbReference>
<accession>A0A2T2N4Z1</accession>
<feature type="active site" description="Nucleophile" evidence="7">
    <location>
        <position position="501"/>
    </location>
</feature>
<evidence type="ECO:0000259" key="9">
    <source>
        <dbReference type="PROSITE" id="PS51635"/>
    </source>
</evidence>
<keyword evidence="3 7" id="KW-0378">Hydrolase</keyword>
<dbReference type="PROSITE" id="PS51635">
    <property type="entry name" value="PNPLA"/>
    <property type="match status" value="1"/>
</dbReference>
<feature type="short sequence motif" description="GXGXXG" evidence="7">
    <location>
        <begin position="464"/>
        <end position="469"/>
    </location>
</feature>
<dbReference type="InterPro" id="IPR017907">
    <property type="entry name" value="Znf_RING_CS"/>
</dbReference>
<evidence type="ECO:0000256" key="8">
    <source>
        <dbReference type="SAM" id="MobiDB-lite"/>
    </source>
</evidence>
<dbReference type="PANTHER" id="PTHR24185:SF1">
    <property type="entry name" value="CALCIUM-INDEPENDENT PHOSPHOLIPASE A2-GAMMA"/>
    <property type="match status" value="1"/>
</dbReference>
<dbReference type="AlphaFoldDB" id="A0A2T2N4Z1"/>
<dbReference type="GO" id="GO:0008270">
    <property type="term" value="F:zinc ion binding"/>
    <property type="evidence" value="ECO:0007669"/>
    <property type="project" value="UniProtKB-KW"/>
</dbReference>
<reference evidence="10 11" key="1">
    <citation type="journal article" date="2018" name="Front. Microbiol.">
        <title>Genome-Wide Analysis of Corynespora cassiicola Leaf Fall Disease Putative Effectors.</title>
        <authorList>
            <person name="Lopez D."/>
            <person name="Ribeiro S."/>
            <person name="Label P."/>
            <person name="Fumanal B."/>
            <person name="Venisse J.S."/>
            <person name="Kohler A."/>
            <person name="de Oliveira R.R."/>
            <person name="Labutti K."/>
            <person name="Lipzen A."/>
            <person name="Lail K."/>
            <person name="Bauer D."/>
            <person name="Ohm R.A."/>
            <person name="Barry K.W."/>
            <person name="Spatafora J."/>
            <person name="Grigoriev I.V."/>
            <person name="Martin F.M."/>
            <person name="Pujade-Renaud V."/>
        </authorList>
    </citation>
    <scope>NUCLEOTIDE SEQUENCE [LARGE SCALE GENOMIC DNA]</scope>
    <source>
        <strain evidence="10 11">Philippines</strain>
    </source>
</reference>